<evidence type="ECO:0000313" key="3">
    <source>
        <dbReference type="Proteomes" id="UP000289857"/>
    </source>
</evidence>
<protein>
    <recommendedName>
        <fullName evidence="4">Lysine transporter LysE</fullName>
    </recommendedName>
</protein>
<comment type="caution">
    <text evidence="2">The sequence shown here is derived from an EMBL/GenBank/DDBJ whole genome shotgun (WGS) entry which is preliminary data.</text>
</comment>
<keyword evidence="1" id="KW-0812">Transmembrane</keyword>
<feature type="transmembrane region" description="Helical" evidence="1">
    <location>
        <begin position="12"/>
        <end position="32"/>
    </location>
</feature>
<name>A0A4Q1K828_9FLAO</name>
<keyword evidence="3" id="KW-1185">Reference proteome</keyword>
<dbReference type="RefSeq" id="WP_129461987.1">
    <property type="nucleotide sequence ID" value="NZ_SBKN01000006.1"/>
</dbReference>
<feature type="transmembrane region" description="Helical" evidence="1">
    <location>
        <begin position="76"/>
        <end position="93"/>
    </location>
</feature>
<organism evidence="2 3">
    <name type="scientific">Flavobacterium stagni</name>
    <dbReference type="NCBI Taxonomy" id="2506421"/>
    <lineage>
        <taxon>Bacteria</taxon>
        <taxon>Pseudomonadati</taxon>
        <taxon>Bacteroidota</taxon>
        <taxon>Flavobacteriia</taxon>
        <taxon>Flavobacteriales</taxon>
        <taxon>Flavobacteriaceae</taxon>
        <taxon>Flavobacterium</taxon>
    </lineage>
</organism>
<dbReference type="EMBL" id="SBKN01000006">
    <property type="protein sequence ID" value="RXR21998.1"/>
    <property type="molecule type" value="Genomic_DNA"/>
</dbReference>
<dbReference type="AlphaFoldDB" id="A0A4Q1K828"/>
<gene>
    <name evidence="2" type="ORF">EQG61_10985</name>
</gene>
<feature type="transmembrane region" description="Helical" evidence="1">
    <location>
        <begin position="181"/>
        <end position="204"/>
    </location>
</feature>
<dbReference type="Proteomes" id="UP000289857">
    <property type="component" value="Unassembled WGS sequence"/>
</dbReference>
<accession>A0A4Q1K828</accession>
<dbReference type="OrthoDB" id="9342487at2"/>
<keyword evidence="1" id="KW-1133">Transmembrane helix</keyword>
<proteinExistence type="predicted"/>
<keyword evidence="1" id="KW-0472">Membrane</keyword>
<feature type="transmembrane region" description="Helical" evidence="1">
    <location>
        <begin position="44"/>
        <end position="67"/>
    </location>
</feature>
<reference evidence="3" key="1">
    <citation type="submission" date="2019-01" db="EMBL/GenBank/DDBJ databases">
        <title>Cytophagaceae bacterium strain CAR-16.</title>
        <authorList>
            <person name="Chen W.-M."/>
        </authorList>
    </citation>
    <scope>NUCLEOTIDE SEQUENCE [LARGE SCALE GENOMIC DNA]</scope>
    <source>
        <strain evidence="3">WWJ-16</strain>
    </source>
</reference>
<evidence type="ECO:0000256" key="1">
    <source>
        <dbReference type="SAM" id="Phobius"/>
    </source>
</evidence>
<evidence type="ECO:0000313" key="2">
    <source>
        <dbReference type="EMBL" id="RXR21998.1"/>
    </source>
</evidence>
<feature type="transmembrane region" description="Helical" evidence="1">
    <location>
        <begin position="105"/>
        <end position="127"/>
    </location>
</feature>
<evidence type="ECO:0008006" key="4">
    <source>
        <dbReference type="Google" id="ProtNLM"/>
    </source>
</evidence>
<sequence>MKQVLKHGMIGFGVSFVGSLPLGYLNLLGFQFLLHEGWLATIQYLMGVLGIELIVIYVTLMFVNVLAQNQRLMKRIAFFAMLFMLGMALLFFFSTLEKRTVPLIIYGSPLLTGLVCSALNVAQIPFWTGWNLNLLASERIQLQGKFTFSYIAGCGIGTFLGMISLIFLLNHAVATLDSLQYYLSKIVMPLLFCGLAIFQVIRLYRMRSV</sequence>
<feature type="transmembrane region" description="Helical" evidence="1">
    <location>
        <begin position="148"/>
        <end position="169"/>
    </location>
</feature>